<organism evidence="2 3">
    <name type="scientific">Pleurodeles waltl</name>
    <name type="common">Iberian ribbed newt</name>
    <dbReference type="NCBI Taxonomy" id="8319"/>
    <lineage>
        <taxon>Eukaryota</taxon>
        <taxon>Metazoa</taxon>
        <taxon>Chordata</taxon>
        <taxon>Craniata</taxon>
        <taxon>Vertebrata</taxon>
        <taxon>Euteleostomi</taxon>
        <taxon>Amphibia</taxon>
        <taxon>Batrachia</taxon>
        <taxon>Caudata</taxon>
        <taxon>Salamandroidea</taxon>
        <taxon>Salamandridae</taxon>
        <taxon>Pleurodelinae</taxon>
        <taxon>Pleurodeles</taxon>
    </lineage>
</organism>
<sequence>MKRKCLSRWLMEKQKSAKKTERSEEERYREKEGLTLKCHEGGARPAPEGRHEAPRLRTAAVALWGRGAANRRAYPEATAANFRLISAGKRQLFNPEGSGSGYSFQGSGNIE</sequence>
<feature type="region of interest" description="Disordered" evidence="1">
    <location>
        <begin position="11"/>
        <end position="54"/>
    </location>
</feature>
<dbReference type="AlphaFoldDB" id="A0AAV7STN3"/>
<comment type="caution">
    <text evidence="2">The sequence shown here is derived from an EMBL/GenBank/DDBJ whole genome shotgun (WGS) entry which is preliminary data.</text>
</comment>
<name>A0AAV7STN3_PLEWA</name>
<dbReference type="EMBL" id="JANPWB010000008">
    <property type="protein sequence ID" value="KAJ1167463.1"/>
    <property type="molecule type" value="Genomic_DNA"/>
</dbReference>
<keyword evidence="3" id="KW-1185">Reference proteome</keyword>
<dbReference type="Proteomes" id="UP001066276">
    <property type="component" value="Chromosome 4_2"/>
</dbReference>
<feature type="compositionally biased region" description="Low complexity" evidence="1">
    <location>
        <begin position="101"/>
        <end position="111"/>
    </location>
</feature>
<reference evidence="2" key="1">
    <citation type="journal article" date="2022" name="bioRxiv">
        <title>Sequencing and chromosome-scale assembly of the giantPleurodeles waltlgenome.</title>
        <authorList>
            <person name="Brown T."/>
            <person name="Elewa A."/>
            <person name="Iarovenko S."/>
            <person name="Subramanian E."/>
            <person name="Araus A.J."/>
            <person name="Petzold A."/>
            <person name="Susuki M."/>
            <person name="Suzuki K.-i.T."/>
            <person name="Hayashi T."/>
            <person name="Toyoda A."/>
            <person name="Oliveira C."/>
            <person name="Osipova E."/>
            <person name="Leigh N.D."/>
            <person name="Simon A."/>
            <person name="Yun M.H."/>
        </authorList>
    </citation>
    <scope>NUCLEOTIDE SEQUENCE</scope>
    <source>
        <strain evidence="2">20211129_DDA</strain>
        <tissue evidence="2">Liver</tissue>
    </source>
</reference>
<proteinExistence type="predicted"/>
<feature type="region of interest" description="Disordered" evidence="1">
    <location>
        <begin position="92"/>
        <end position="111"/>
    </location>
</feature>
<evidence type="ECO:0000256" key="1">
    <source>
        <dbReference type="SAM" id="MobiDB-lite"/>
    </source>
</evidence>
<accession>A0AAV7STN3</accession>
<evidence type="ECO:0000313" key="2">
    <source>
        <dbReference type="EMBL" id="KAJ1167463.1"/>
    </source>
</evidence>
<evidence type="ECO:0000313" key="3">
    <source>
        <dbReference type="Proteomes" id="UP001066276"/>
    </source>
</evidence>
<gene>
    <name evidence="2" type="ORF">NDU88_007854</name>
</gene>
<protein>
    <submittedName>
        <fullName evidence="2">Uncharacterized protein</fullName>
    </submittedName>
</protein>